<evidence type="ECO:0000256" key="1">
    <source>
        <dbReference type="ARBA" id="ARBA00022553"/>
    </source>
</evidence>
<evidence type="ECO:0000256" key="2">
    <source>
        <dbReference type="ARBA" id="ARBA00023125"/>
    </source>
</evidence>
<evidence type="ECO:0000313" key="6">
    <source>
        <dbReference type="EMBL" id="AKZ65312.1"/>
    </source>
</evidence>
<keyword evidence="2" id="KW-0238">DNA-binding</keyword>
<dbReference type="PANTHER" id="PTHR43214">
    <property type="entry name" value="TWO-COMPONENT RESPONSE REGULATOR"/>
    <property type="match status" value="1"/>
</dbReference>
<dbReference type="Pfam" id="PF00196">
    <property type="entry name" value="GerE"/>
    <property type="match status" value="1"/>
</dbReference>
<dbReference type="PRINTS" id="PR00038">
    <property type="entry name" value="HTHLUXR"/>
</dbReference>
<organism evidence="6 7">
    <name type="scientific">Herbaspirillum hiltneri N3</name>
    <dbReference type="NCBI Taxonomy" id="1262470"/>
    <lineage>
        <taxon>Bacteria</taxon>
        <taxon>Pseudomonadati</taxon>
        <taxon>Pseudomonadota</taxon>
        <taxon>Betaproteobacteria</taxon>
        <taxon>Burkholderiales</taxon>
        <taxon>Oxalobacteraceae</taxon>
        <taxon>Herbaspirillum</taxon>
    </lineage>
</organism>
<dbReference type="InterPro" id="IPR000792">
    <property type="entry name" value="Tscrpt_reg_LuxR_C"/>
</dbReference>
<dbReference type="InterPro" id="IPR016032">
    <property type="entry name" value="Sig_transdc_resp-reg_C-effctor"/>
</dbReference>
<evidence type="ECO:0000313" key="7">
    <source>
        <dbReference type="Proteomes" id="UP000063429"/>
    </source>
</evidence>
<dbReference type="SMART" id="SM00421">
    <property type="entry name" value="HTH_LUXR"/>
    <property type="match status" value="1"/>
</dbReference>
<evidence type="ECO:0000256" key="3">
    <source>
        <dbReference type="PROSITE-ProRule" id="PRU00169"/>
    </source>
</evidence>
<dbReference type="PROSITE" id="PS50043">
    <property type="entry name" value="HTH_LUXR_2"/>
    <property type="match status" value="1"/>
</dbReference>
<feature type="modified residue" description="4-aspartylphosphate" evidence="3">
    <location>
        <position position="61"/>
    </location>
</feature>
<proteinExistence type="predicted"/>
<sequence length="217" mass="23918">MTKKNSSAIKVAIADDHAIVREGLRQICSGTKDIIVVGNAENGLETIKLTRLGNCDVLLLDIILPDRTGIDVLKQIKKEIPKLPVLMLSIHREDQYAIRALKAGAAGFLNKQAAPSELINAIRQVAAGRKYISPSLAQELANQIGFDHETPLHETLSDREYQTMVMIASGKTVSDIAAELLLSVKTISMYRSRVLAKMKLRHNAELTHYALKNNLVE</sequence>
<reference evidence="7" key="1">
    <citation type="journal article" date="2015" name="Genome Announc.">
        <title>Complete Genome Sequence of Herbaspirillum hiltneri N3 (DSM 17495), Isolated from Surface-Sterilized Wheat Roots.</title>
        <authorList>
            <person name="Guizelini D."/>
            <person name="Saizaki P.M."/>
            <person name="Coimbra N.A."/>
            <person name="Weiss V.A."/>
            <person name="Faoro H."/>
            <person name="Sfeir M.Z."/>
            <person name="Baura V.A."/>
            <person name="Monteiro R.A."/>
            <person name="Chubatsu L.S."/>
            <person name="Souza E.M."/>
            <person name="Cruz L.M."/>
            <person name="Pedrosa F.O."/>
            <person name="Raittz R.T."/>
            <person name="Marchaukoski J.N."/>
            <person name="Steffens M.B."/>
        </authorList>
    </citation>
    <scope>NUCLEOTIDE SEQUENCE [LARGE SCALE GENOMIC DNA]</scope>
    <source>
        <strain evidence="7">N3</strain>
    </source>
</reference>
<dbReference type="Gene3D" id="3.40.50.2300">
    <property type="match status" value="1"/>
</dbReference>
<keyword evidence="1 3" id="KW-0597">Phosphoprotein</keyword>
<dbReference type="Proteomes" id="UP000063429">
    <property type="component" value="Chromosome"/>
</dbReference>
<dbReference type="PROSITE" id="PS00622">
    <property type="entry name" value="HTH_LUXR_1"/>
    <property type="match status" value="1"/>
</dbReference>
<dbReference type="SUPFAM" id="SSF46894">
    <property type="entry name" value="C-terminal effector domain of the bipartite response regulators"/>
    <property type="match status" value="1"/>
</dbReference>
<name>A0ABM5V6Z6_9BURK</name>
<feature type="domain" description="Response regulatory" evidence="5">
    <location>
        <begin position="10"/>
        <end position="126"/>
    </location>
</feature>
<dbReference type="SMART" id="SM00448">
    <property type="entry name" value="REC"/>
    <property type="match status" value="1"/>
</dbReference>
<keyword evidence="7" id="KW-1185">Reference proteome</keyword>
<gene>
    <name evidence="6" type="ORF">F506_11390</name>
</gene>
<dbReference type="InterPro" id="IPR039420">
    <property type="entry name" value="WalR-like"/>
</dbReference>
<evidence type="ECO:0000259" key="4">
    <source>
        <dbReference type="PROSITE" id="PS50043"/>
    </source>
</evidence>
<dbReference type="PROSITE" id="PS50110">
    <property type="entry name" value="RESPONSE_REGULATORY"/>
    <property type="match status" value="1"/>
</dbReference>
<dbReference type="SUPFAM" id="SSF52172">
    <property type="entry name" value="CheY-like"/>
    <property type="match status" value="1"/>
</dbReference>
<accession>A0ABM5V6Z6</accession>
<dbReference type="Pfam" id="PF00072">
    <property type="entry name" value="Response_reg"/>
    <property type="match status" value="1"/>
</dbReference>
<dbReference type="InterPro" id="IPR001789">
    <property type="entry name" value="Sig_transdc_resp-reg_receiver"/>
</dbReference>
<dbReference type="InterPro" id="IPR058245">
    <property type="entry name" value="NreC/VraR/RcsB-like_REC"/>
</dbReference>
<dbReference type="EMBL" id="CP011409">
    <property type="protein sequence ID" value="AKZ65312.1"/>
    <property type="molecule type" value="Genomic_DNA"/>
</dbReference>
<dbReference type="CDD" id="cd17535">
    <property type="entry name" value="REC_NarL-like"/>
    <property type="match status" value="1"/>
</dbReference>
<dbReference type="CDD" id="cd06170">
    <property type="entry name" value="LuxR_C_like"/>
    <property type="match status" value="1"/>
</dbReference>
<feature type="domain" description="HTH luxR-type" evidence="4">
    <location>
        <begin position="149"/>
        <end position="214"/>
    </location>
</feature>
<evidence type="ECO:0000259" key="5">
    <source>
        <dbReference type="PROSITE" id="PS50110"/>
    </source>
</evidence>
<protein>
    <submittedName>
        <fullName evidence="6">LuxR family transcriptional regulator</fullName>
    </submittedName>
</protein>
<dbReference type="InterPro" id="IPR011006">
    <property type="entry name" value="CheY-like_superfamily"/>
</dbReference>